<evidence type="ECO:0000313" key="4">
    <source>
        <dbReference type="EMBL" id="MFD0902217.1"/>
    </source>
</evidence>
<protein>
    <submittedName>
        <fullName evidence="4">LCP family protein</fullName>
    </submittedName>
</protein>
<keyword evidence="5" id="KW-1185">Reference proteome</keyword>
<sequence length="320" mass="33542">MELIRGLGRELEHEPPAALVRQRERLLRAGGRRRRPGRWALLGVVAAVTAAAVLVPVLLRDGGKAAVAERGTADGFNVLLIGSDGRGGDEARSDTLMMAHVPKGRGAVRVVSFPRDLLVDVPECGGGRRALINSAFSAGGAACTVRTVEALTGVGIDRSVTVGFEGFRGIVDALGGVEVTVPQAIDDPRAGLSLPAGRQRLDGRQALAYVRARYGFGDGADLARIERQQKFLAALAARVAELRRDPVTFARFAAAVAGAAETEPGLDARGLLELADGMGGVGADDVRLETVPVVRAPADPNRLVVDGKRAEELFAQLRTG</sequence>
<comment type="caution">
    <text evidence="4">The sequence shown here is derived from an EMBL/GenBank/DDBJ whole genome shotgun (WGS) entry which is preliminary data.</text>
</comment>
<dbReference type="Gene3D" id="3.40.630.190">
    <property type="entry name" value="LCP protein"/>
    <property type="match status" value="1"/>
</dbReference>
<dbReference type="Pfam" id="PF03816">
    <property type="entry name" value="LytR_cpsA_psr"/>
    <property type="match status" value="1"/>
</dbReference>
<name>A0ABW3EPX3_9ACTN</name>
<dbReference type="EMBL" id="JBHTJA010000032">
    <property type="protein sequence ID" value="MFD0902217.1"/>
    <property type="molecule type" value="Genomic_DNA"/>
</dbReference>
<evidence type="ECO:0000259" key="3">
    <source>
        <dbReference type="Pfam" id="PF03816"/>
    </source>
</evidence>
<keyword evidence="2" id="KW-0472">Membrane</keyword>
<keyword evidence="2" id="KW-1133">Transmembrane helix</keyword>
<gene>
    <name evidence="4" type="ORF">ACFQ11_17595</name>
</gene>
<evidence type="ECO:0000256" key="1">
    <source>
        <dbReference type="ARBA" id="ARBA00006068"/>
    </source>
</evidence>
<accession>A0ABW3EPX3</accession>
<dbReference type="InterPro" id="IPR050922">
    <property type="entry name" value="LytR/CpsA/Psr_CW_biosynth"/>
</dbReference>
<proteinExistence type="inferred from homology"/>
<dbReference type="NCBIfam" id="TIGR00350">
    <property type="entry name" value="lytR_cpsA_psr"/>
    <property type="match status" value="1"/>
</dbReference>
<evidence type="ECO:0000313" key="5">
    <source>
        <dbReference type="Proteomes" id="UP001596972"/>
    </source>
</evidence>
<dbReference type="InterPro" id="IPR004474">
    <property type="entry name" value="LytR_CpsA_psr"/>
</dbReference>
<evidence type="ECO:0000256" key="2">
    <source>
        <dbReference type="SAM" id="Phobius"/>
    </source>
</evidence>
<dbReference type="PANTHER" id="PTHR33392">
    <property type="entry name" value="POLYISOPRENYL-TEICHOIC ACID--PEPTIDOGLYCAN TEICHOIC ACID TRANSFERASE TAGU"/>
    <property type="match status" value="1"/>
</dbReference>
<organism evidence="4 5">
    <name type="scientific">Actinomadura sediminis</name>
    <dbReference type="NCBI Taxonomy" id="1038904"/>
    <lineage>
        <taxon>Bacteria</taxon>
        <taxon>Bacillati</taxon>
        <taxon>Actinomycetota</taxon>
        <taxon>Actinomycetes</taxon>
        <taxon>Streptosporangiales</taxon>
        <taxon>Thermomonosporaceae</taxon>
        <taxon>Actinomadura</taxon>
    </lineage>
</organism>
<dbReference type="RefSeq" id="WP_378299822.1">
    <property type="nucleotide sequence ID" value="NZ_JBHTJA010000032.1"/>
</dbReference>
<comment type="similarity">
    <text evidence="1">Belongs to the LytR/CpsA/Psr (LCP) family.</text>
</comment>
<dbReference type="PANTHER" id="PTHR33392:SF6">
    <property type="entry name" value="POLYISOPRENYL-TEICHOIC ACID--PEPTIDOGLYCAN TEICHOIC ACID TRANSFERASE TAGU"/>
    <property type="match status" value="1"/>
</dbReference>
<feature type="transmembrane region" description="Helical" evidence="2">
    <location>
        <begin position="39"/>
        <end position="59"/>
    </location>
</feature>
<reference evidence="5" key="1">
    <citation type="journal article" date="2019" name="Int. J. Syst. Evol. Microbiol.">
        <title>The Global Catalogue of Microorganisms (GCM) 10K type strain sequencing project: providing services to taxonomists for standard genome sequencing and annotation.</title>
        <authorList>
            <consortium name="The Broad Institute Genomics Platform"/>
            <consortium name="The Broad Institute Genome Sequencing Center for Infectious Disease"/>
            <person name="Wu L."/>
            <person name="Ma J."/>
        </authorList>
    </citation>
    <scope>NUCLEOTIDE SEQUENCE [LARGE SCALE GENOMIC DNA]</scope>
    <source>
        <strain evidence="5">JCM 31202</strain>
    </source>
</reference>
<feature type="domain" description="Cell envelope-related transcriptional attenuator" evidence="3">
    <location>
        <begin position="92"/>
        <end position="240"/>
    </location>
</feature>
<dbReference type="Proteomes" id="UP001596972">
    <property type="component" value="Unassembled WGS sequence"/>
</dbReference>
<keyword evidence="2" id="KW-0812">Transmembrane</keyword>